<dbReference type="Pfam" id="PF02229">
    <property type="entry name" value="PC4"/>
    <property type="match status" value="1"/>
</dbReference>
<dbReference type="Gene3D" id="2.30.31.10">
    <property type="entry name" value="Transcriptional Coactivator Pc4, Chain A"/>
    <property type="match status" value="1"/>
</dbReference>
<name>A0A6J5LLB6_9CAUD</name>
<sequence length="102" mass="11851">MDNTESAPLYERLIYENLDKGYQYRLVVSEFREVQYLHIRKYFLSYENEWVPSKEGASIPATLGNIFAILDGMIDICSNEESIDAITKYFGDKIIDLNNKSL</sequence>
<proteinExistence type="predicted"/>
<organism evidence="2">
    <name type="scientific">uncultured Caudovirales phage</name>
    <dbReference type="NCBI Taxonomy" id="2100421"/>
    <lineage>
        <taxon>Viruses</taxon>
        <taxon>Duplodnaviria</taxon>
        <taxon>Heunggongvirae</taxon>
        <taxon>Uroviricota</taxon>
        <taxon>Caudoviricetes</taxon>
        <taxon>Peduoviridae</taxon>
        <taxon>Maltschvirus</taxon>
        <taxon>Maltschvirus maltsch</taxon>
    </lineage>
</organism>
<evidence type="ECO:0000313" key="2">
    <source>
        <dbReference type="EMBL" id="CAB4134292.1"/>
    </source>
</evidence>
<dbReference type="SUPFAM" id="SSF54447">
    <property type="entry name" value="ssDNA-binding transcriptional regulator domain"/>
    <property type="match status" value="1"/>
</dbReference>
<dbReference type="InterPro" id="IPR009044">
    <property type="entry name" value="ssDNA-bd_transcriptional_reg"/>
</dbReference>
<gene>
    <name evidence="2" type="ORF">UFOVP273_39</name>
</gene>
<evidence type="ECO:0000259" key="1">
    <source>
        <dbReference type="Pfam" id="PF02229"/>
    </source>
</evidence>
<dbReference type="GO" id="GO:0006355">
    <property type="term" value="P:regulation of DNA-templated transcription"/>
    <property type="evidence" value="ECO:0007669"/>
    <property type="project" value="InterPro"/>
</dbReference>
<dbReference type="GO" id="GO:0003677">
    <property type="term" value="F:DNA binding"/>
    <property type="evidence" value="ECO:0007669"/>
    <property type="project" value="InterPro"/>
</dbReference>
<feature type="domain" description="Transcriptional coactivator p15 (PC4) C-terminal" evidence="1">
    <location>
        <begin position="20"/>
        <end position="61"/>
    </location>
</feature>
<dbReference type="InterPro" id="IPR003173">
    <property type="entry name" value="PC4_C"/>
</dbReference>
<protein>
    <submittedName>
        <fullName evidence="2">Transcriptional coactivator p15 (PC4)</fullName>
    </submittedName>
</protein>
<accession>A0A6J5LLB6</accession>
<reference evidence="2" key="1">
    <citation type="submission" date="2020-04" db="EMBL/GenBank/DDBJ databases">
        <authorList>
            <person name="Chiriac C."/>
            <person name="Salcher M."/>
            <person name="Ghai R."/>
            <person name="Kavagutti S V."/>
        </authorList>
    </citation>
    <scope>NUCLEOTIDE SEQUENCE</scope>
</reference>
<dbReference type="EMBL" id="LR796284">
    <property type="protein sequence ID" value="CAB4134292.1"/>
    <property type="molecule type" value="Genomic_DNA"/>
</dbReference>